<dbReference type="SUPFAM" id="SSF109998">
    <property type="entry name" value="Triger factor/SurA peptide-binding domain-like"/>
    <property type="match status" value="1"/>
</dbReference>
<reference evidence="2 3" key="2">
    <citation type="journal article" date="2011" name="Mol. Biol. Evol.">
        <title>Unity in variety--the pan-genome of the Chlamydiae.</title>
        <authorList>
            <person name="Collingro A."/>
            <person name="Tischler P."/>
            <person name="Weinmaier T."/>
            <person name="Penz T."/>
            <person name="Heinz E."/>
            <person name="Brunham R.C."/>
            <person name="Read T.D."/>
            <person name="Bavoil P.M."/>
            <person name="Sachse K."/>
            <person name="Kahane S."/>
            <person name="Friedman M.G."/>
            <person name="Rattei T."/>
            <person name="Myers G.S."/>
            <person name="Horn M."/>
        </authorList>
    </citation>
    <scope>NUCLEOTIDE SEQUENCE [LARGE SCALE GENOMIC DNA]</scope>
    <source>
        <strain evidence="3">ATCC VR-1471 / Z</strain>
    </source>
</reference>
<accession>F8L7R3</accession>
<dbReference type="Proteomes" id="UP000000496">
    <property type="component" value="Chromosome gsn.131"/>
</dbReference>
<dbReference type="AlphaFoldDB" id="F8L7R3"/>
<dbReference type="OrthoDB" id="118811at2"/>
<gene>
    <name evidence="2" type="ordered locus">SNE_A09280</name>
</gene>
<name>F8L7R3_SIMNZ</name>
<reference key="1">
    <citation type="journal article" date="2011" name="Mol. Biol. Evol.">
        <title>Unity in variety -- the pan-genome of the Chlamydiae.</title>
        <authorList>
            <person name="Collingro A."/>
            <person name="Tischler P."/>
            <person name="Weinmaier T."/>
            <person name="Penz T."/>
            <person name="Heinz E."/>
            <person name="Brunham R.C."/>
            <person name="Read T.D."/>
            <person name="Bavoil P.M."/>
            <person name="Sachse K."/>
            <person name="Kahane S."/>
            <person name="Friedman M.G."/>
            <person name="Rattei T."/>
            <person name="Myers G.S.A."/>
            <person name="Horn M."/>
        </authorList>
    </citation>
    <scope>NUCLEOTIDE SEQUENCE</scope>
    <source>
        <strain>Z</strain>
    </source>
</reference>
<evidence type="ECO:0000259" key="1">
    <source>
        <dbReference type="Pfam" id="PF07812"/>
    </source>
</evidence>
<dbReference type="Pfam" id="PF07812">
    <property type="entry name" value="TfuA"/>
    <property type="match status" value="1"/>
</dbReference>
<feature type="domain" description="TfuA-like core" evidence="1">
    <location>
        <begin position="54"/>
        <end position="171"/>
    </location>
</feature>
<proteinExistence type="predicted"/>
<dbReference type="KEGG" id="sng:SNE_A09280"/>
<evidence type="ECO:0000313" key="2">
    <source>
        <dbReference type="EMBL" id="CCB88805.1"/>
    </source>
</evidence>
<dbReference type="RefSeq" id="WP_013943272.1">
    <property type="nucleotide sequence ID" value="NC_015713.1"/>
</dbReference>
<dbReference type="eggNOG" id="COG3482">
    <property type="taxonomic scope" value="Bacteria"/>
</dbReference>
<sequence length="457" mass="52813">MHFKPDEIIIFLGPSLPLEEAQGILDARYFPPAKQGDILSVTNRFQPKVIGLIDGFFSQSLSVWHKEILFALSSGVIVLGGSSMGALRAAETAAMGTVGVGEIFKLYQSWEVNDDDEVALIHGPAEERYLPLSLPIINVRFTLRKAVEEKRLSEKVAAQFLEITKSIHYSEVDIERICLEAKTRGVEEEKIQQISSLLIDHYVDQKKEDARLLLQKVKSLTSKDLPEKKPYPRSVVFNVLYECDQRPFYPDSEVTSKEIALYVALHHSKFQELQFQALNQSMACFLAELLKIQVSPEEIDREKARLFFRLQLSDSEEQEQWLKKNHFTEEDFEEFIEERAKVRKLQRAMNVESVPRKPITALLKELKWSNSYETWANKCVCQEDLLKKKNACFFEATHTELHEEKLVETHLKETSWAPDIPYDEWFVEAGFENLLELKNEMVRSKLARDALRELLLF</sequence>
<dbReference type="InterPro" id="IPR027304">
    <property type="entry name" value="Trigger_fact/SurA_dom_sf"/>
</dbReference>
<keyword evidence="3" id="KW-1185">Reference proteome</keyword>
<dbReference type="HOGENOM" id="CLU_045640_0_0_0"/>
<dbReference type="InterPro" id="IPR012924">
    <property type="entry name" value="TfuA_core"/>
</dbReference>
<organism evidence="2 3">
    <name type="scientific">Simkania negevensis (strain ATCC VR-1471 / DSM 27360 / Z)</name>
    <dbReference type="NCBI Taxonomy" id="331113"/>
    <lineage>
        <taxon>Bacteria</taxon>
        <taxon>Pseudomonadati</taxon>
        <taxon>Chlamydiota</taxon>
        <taxon>Chlamydiia</taxon>
        <taxon>Parachlamydiales</taxon>
        <taxon>Simkaniaceae</taxon>
        <taxon>Simkania</taxon>
    </lineage>
</organism>
<dbReference type="EMBL" id="FR872582">
    <property type="protein sequence ID" value="CCB88805.1"/>
    <property type="molecule type" value="Genomic_DNA"/>
</dbReference>
<evidence type="ECO:0000313" key="3">
    <source>
        <dbReference type="Proteomes" id="UP000000496"/>
    </source>
</evidence>
<protein>
    <recommendedName>
        <fullName evidence="1">TfuA-like core domain-containing protein</fullName>
    </recommendedName>
</protein>
<dbReference type="STRING" id="331113.SNE_A09280"/>